<comment type="subcellular location">
    <subcellularLocation>
        <location evidence="3">Secreted</location>
    </subcellularLocation>
</comment>
<dbReference type="Gene3D" id="3.30.870.10">
    <property type="entry name" value="Endonuclease Chain A"/>
    <property type="match status" value="2"/>
</dbReference>
<dbReference type="PANTHER" id="PTHR18896:SF76">
    <property type="entry name" value="PHOSPHOLIPASE"/>
    <property type="match status" value="1"/>
</dbReference>
<dbReference type="EMBL" id="JBHRSP010000033">
    <property type="protein sequence ID" value="MFC3075248.1"/>
    <property type="molecule type" value="Genomic_DNA"/>
</dbReference>
<dbReference type="Pfam" id="PF13091">
    <property type="entry name" value="PLDc_2"/>
    <property type="match status" value="1"/>
</dbReference>
<evidence type="ECO:0000256" key="1">
    <source>
        <dbReference type="ARBA" id="ARBA00000798"/>
    </source>
</evidence>
<evidence type="ECO:0000256" key="9">
    <source>
        <dbReference type="ARBA" id="ARBA00029594"/>
    </source>
</evidence>
<dbReference type="RefSeq" id="WP_257317684.1">
    <property type="nucleotide sequence ID" value="NZ_JANFDG010000032.1"/>
</dbReference>
<dbReference type="PANTHER" id="PTHR18896">
    <property type="entry name" value="PHOSPHOLIPASE D"/>
    <property type="match status" value="1"/>
</dbReference>
<dbReference type="CDD" id="cd09143">
    <property type="entry name" value="PLDc_vPLD1_2_like_bac_2"/>
    <property type="match status" value="1"/>
</dbReference>
<dbReference type="InterPro" id="IPR001736">
    <property type="entry name" value="PLipase_D/transphosphatidylase"/>
</dbReference>
<evidence type="ECO:0000256" key="5">
    <source>
        <dbReference type="ARBA" id="ARBA00022525"/>
    </source>
</evidence>
<sequence>MKNEGSWPHAPDGGAYLSIVRPGRNAWRVANADRVGFLVDGQAYFRALEAAFAEARREIWIVGWDFNPDIRLRPEDPASPTLGETLLRLVQSRPELTIRVLIWAMGPVYSGKSLAMFRKRYWSSHPRILLAFDSGHPLRASHHQKFVVVDDRVAFVGGIDLTAKRWDTSDHAADDPRRTKPSGRSYGPVHDVQLALEGEAARLVGAVGRHRWALATGVDVPACDTPGTVGLNEADLAQSHVAFARTEPAFRGREGASEAIELTLSALNAARRHIYIETQYFASQRVCRLLCERLAEPNGPEVVVVTTLSAHGTIERLVLGANRDRFLRRLARADRHGRLRAFYPVVPTADGGEREINVHSKLIVVDDAFVRIGSANLNHRSEGLDTELDAAIEARRPQERQAIRRLRDRLLAEHLGTVPDSFTAAVNAEGSLVAAVDALNGGARGLRPFPEAAGKGAVEAVPGTGIVDPVAPWWPLPAWAEAAAALLRAPFAAIPTPASRQAGDRGRR</sequence>
<feature type="domain" description="PLD phosphodiesterase" evidence="10">
    <location>
        <begin position="354"/>
        <end position="381"/>
    </location>
</feature>
<comment type="caution">
    <text evidence="11">The sequence shown here is derived from an EMBL/GenBank/DDBJ whole genome shotgun (WGS) entry which is preliminary data.</text>
</comment>
<evidence type="ECO:0000256" key="8">
    <source>
        <dbReference type="ARBA" id="ARBA00023098"/>
    </source>
</evidence>
<proteinExistence type="predicted"/>
<dbReference type="Proteomes" id="UP001595377">
    <property type="component" value="Unassembled WGS sequence"/>
</dbReference>
<protein>
    <recommendedName>
        <fullName evidence="4">Phospholipase D</fullName>
    </recommendedName>
    <alternativeName>
        <fullName evidence="9">Choline phosphatase</fullName>
    </alternativeName>
</protein>
<evidence type="ECO:0000256" key="4">
    <source>
        <dbReference type="ARBA" id="ARBA00018392"/>
    </source>
</evidence>
<reference evidence="12" key="1">
    <citation type="journal article" date="2019" name="Int. J. Syst. Evol. Microbiol.">
        <title>The Global Catalogue of Microorganisms (GCM) 10K type strain sequencing project: providing services to taxonomists for standard genome sequencing and annotation.</title>
        <authorList>
            <consortium name="The Broad Institute Genomics Platform"/>
            <consortium name="The Broad Institute Genome Sequencing Center for Infectious Disease"/>
            <person name="Wu L."/>
            <person name="Ma J."/>
        </authorList>
    </citation>
    <scope>NUCLEOTIDE SEQUENCE [LARGE SCALE GENOMIC DNA]</scope>
    <source>
        <strain evidence="12">KCTC 52677</strain>
    </source>
</reference>
<keyword evidence="8" id="KW-0443">Lipid metabolism</keyword>
<feature type="domain" description="PLD phosphodiesterase" evidence="10">
    <location>
        <begin position="138"/>
        <end position="165"/>
    </location>
</feature>
<name>A0ABV7DLZ5_9HYPH</name>
<organism evidence="11 12">
    <name type="scientific">Shinella pollutisoli</name>
    <dbReference type="NCBI Taxonomy" id="2250594"/>
    <lineage>
        <taxon>Bacteria</taxon>
        <taxon>Pseudomonadati</taxon>
        <taxon>Pseudomonadota</taxon>
        <taxon>Alphaproteobacteria</taxon>
        <taxon>Hyphomicrobiales</taxon>
        <taxon>Rhizobiaceae</taxon>
        <taxon>Shinella</taxon>
    </lineage>
</organism>
<dbReference type="PROSITE" id="PS50035">
    <property type="entry name" value="PLD"/>
    <property type="match status" value="2"/>
</dbReference>
<evidence type="ECO:0000259" key="10">
    <source>
        <dbReference type="PROSITE" id="PS50035"/>
    </source>
</evidence>
<keyword evidence="7" id="KW-0378">Hydrolase</keyword>
<keyword evidence="5" id="KW-0964">Secreted</keyword>
<dbReference type="SUPFAM" id="SSF56024">
    <property type="entry name" value="Phospholipase D/nuclease"/>
    <property type="match status" value="2"/>
</dbReference>
<evidence type="ECO:0000313" key="11">
    <source>
        <dbReference type="EMBL" id="MFC3075248.1"/>
    </source>
</evidence>
<accession>A0ABV7DLZ5</accession>
<dbReference type="CDD" id="cd09140">
    <property type="entry name" value="PLDc_vPLD1_2_like_bac_1"/>
    <property type="match status" value="1"/>
</dbReference>
<dbReference type="SMART" id="SM00155">
    <property type="entry name" value="PLDc"/>
    <property type="match status" value="2"/>
</dbReference>
<evidence type="ECO:0000256" key="2">
    <source>
        <dbReference type="ARBA" id="ARBA00003145"/>
    </source>
</evidence>
<evidence type="ECO:0000313" key="12">
    <source>
        <dbReference type="Proteomes" id="UP001595377"/>
    </source>
</evidence>
<comment type="function">
    <text evidence="2">Could be a virulence factor.</text>
</comment>
<dbReference type="InterPro" id="IPR025202">
    <property type="entry name" value="PLD-like_dom"/>
</dbReference>
<evidence type="ECO:0000256" key="3">
    <source>
        <dbReference type="ARBA" id="ARBA00004613"/>
    </source>
</evidence>
<gene>
    <name evidence="11" type="ORF">ACFOHH_19215</name>
</gene>
<keyword evidence="12" id="KW-1185">Reference proteome</keyword>
<evidence type="ECO:0000256" key="7">
    <source>
        <dbReference type="ARBA" id="ARBA00022801"/>
    </source>
</evidence>
<dbReference type="InterPro" id="IPR015679">
    <property type="entry name" value="PLipase_D_fam"/>
</dbReference>
<comment type="catalytic activity">
    <reaction evidence="1">
        <text>a 1,2-diacyl-sn-glycero-3-phosphocholine + H2O = a 1,2-diacyl-sn-glycero-3-phosphate + choline + H(+)</text>
        <dbReference type="Rhea" id="RHEA:14445"/>
        <dbReference type="ChEBI" id="CHEBI:15354"/>
        <dbReference type="ChEBI" id="CHEBI:15377"/>
        <dbReference type="ChEBI" id="CHEBI:15378"/>
        <dbReference type="ChEBI" id="CHEBI:57643"/>
        <dbReference type="ChEBI" id="CHEBI:58608"/>
        <dbReference type="EC" id="3.1.4.4"/>
    </reaction>
</comment>
<evidence type="ECO:0000256" key="6">
    <source>
        <dbReference type="ARBA" id="ARBA00022737"/>
    </source>
</evidence>
<keyword evidence="6" id="KW-0677">Repeat</keyword>
<dbReference type="Pfam" id="PF00614">
    <property type="entry name" value="PLDc"/>
    <property type="match status" value="1"/>
</dbReference>